<dbReference type="NCBIfam" id="NF041238">
    <property type="entry name" value="AhpD_rel_CFYUT"/>
    <property type="match status" value="1"/>
</dbReference>
<protein>
    <submittedName>
        <fullName evidence="1">Uncharacterized protein</fullName>
    </submittedName>
</protein>
<dbReference type="InterPro" id="IPR029032">
    <property type="entry name" value="AhpD-like"/>
</dbReference>
<dbReference type="AlphaFoldDB" id="A0A381PNS2"/>
<reference evidence="1" key="1">
    <citation type="submission" date="2018-05" db="EMBL/GenBank/DDBJ databases">
        <authorList>
            <person name="Lanie J.A."/>
            <person name="Ng W.-L."/>
            <person name="Kazmierczak K.M."/>
            <person name="Andrzejewski T.M."/>
            <person name="Davidsen T.M."/>
            <person name="Wayne K.J."/>
            <person name="Tettelin H."/>
            <person name="Glass J.I."/>
            <person name="Rusch D."/>
            <person name="Podicherti R."/>
            <person name="Tsui H.-C.T."/>
            <person name="Winkler M.E."/>
        </authorList>
    </citation>
    <scope>NUCLEOTIDE SEQUENCE</scope>
</reference>
<dbReference type="SUPFAM" id="SSF69118">
    <property type="entry name" value="AhpD-like"/>
    <property type="match status" value="1"/>
</dbReference>
<dbReference type="EMBL" id="UINC01001039">
    <property type="protein sequence ID" value="SUZ68676.1"/>
    <property type="molecule type" value="Genomic_DNA"/>
</dbReference>
<name>A0A381PNS2_9ZZZZ</name>
<sequence>MALTNYDSELGIDPMFSSTHTDVWRRLGDCGTWWTGAQRVAAMSEVRAAFNCQLCDRRSEALSPSMVQGNHEAVSDLPQEAVDLVHRLTSDPGRLTQDWADTVIAALGEERYVELVIIVCTQYVIESFACSLGLPLPELPQPGDGIPAQVRPTDVGDVGAWVSQTVDKTLANVSRAVSLVPDTEVLWRDIVQCHYSRGPEFAELVWNRALTRPQVELLASTVSSLNECFY</sequence>
<proteinExistence type="predicted"/>
<organism evidence="1">
    <name type="scientific">marine metagenome</name>
    <dbReference type="NCBI Taxonomy" id="408172"/>
    <lineage>
        <taxon>unclassified sequences</taxon>
        <taxon>metagenomes</taxon>
        <taxon>ecological metagenomes</taxon>
    </lineage>
</organism>
<evidence type="ECO:0000313" key="1">
    <source>
        <dbReference type="EMBL" id="SUZ68676.1"/>
    </source>
</evidence>
<gene>
    <name evidence="1" type="ORF">METZ01_LOCUS21530</name>
</gene>
<accession>A0A381PNS2</accession>